<dbReference type="HOGENOM" id="CLU_059611_0_0_1"/>
<feature type="domain" description="DUF427" evidence="1">
    <location>
        <begin position="17"/>
        <end position="83"/>
    </location>
</feature>
<dbReference type="AlphaFoldDB" id="M2Q3G4"/>
<feature type="domain" description="DUF427" evidence="1">
    <location>
        <begin position="132"/>
        <end position="225"/>
    </location>
</feature>
<dbReference type="EMBL" id="KB445820">
    <property type="protein sequence ID" value="EMD31338.1"/>
    <property type="molecule type" value="Genomic_DNA"/>
</dbReference>
<reference evidence="2 3" key="1">
    <citation type="journal article" date="2012" name="Proc. Natl. Acad. Sci. U.S.A.">
        <title>Comparative genomics of Ceriporiopsis subvermispora and Phanerochaete chrysosporium provide insight into selective ligninolysis.</title>
        <authorList>
            <person name="Fernandez-Fueyo E."/>
            <person name="Ruiz-Duenas F.J."/>
            <person name="Ferreira P."/>
            <person name="Floudas D."/>
            <person name="Hibbett D.S."/>
            <person name="Canessa P."/>
            <person name="Larrondo L.F."/>
            <person name="James T.Y."/>
            <person name="Seelenfreund D."/>
            <person name="Lobos S."/>
            <person name="Polanco R."/>
            <person name="Tello M."/>
            <person name="Honda Y."/>
            <person name="Watanabe T."/>
            <person name="Watanabe T."/>
            <person name="Ryu J.S."/>
            <person name="Kubicek C.P."/>
            <person name="Schmoll M."/>
            <person name="Gaskell J."/>
            <person name="Hammel K.E."/>
            <person name="St John F.J."/>
            <person name="Vanden Wymelenberg A."/>
            <person name="Sabat G."/>
            <person name="Splinter BonDurant S."/>
            <person name="Syed K."/>
            <person name="Yadav J.S."/>
            <person name="Doddapaneni H."/>
            <person name="Subramanian V."/>
            <person name="Lavin J.L."/>
            <person name="Oguiza J.A."/>
            <person name="Perez G."/>
            <person name="Pisabarro A.G."/>
            <person name="Ramirez L."/>
            <person name="Santoyo F."/>
            <person name="Master E."/>
            <person name="Coutinho P.M."/>
            <person name="Henrissat B."/>
            <person name="Lombard V."/>
            <person name="Magnuson J.K."/>
            <person name="Kuees U."/>
            <person name="Hori C."/>
            <person name="Igarashi K."/>
            <person name="Samejima M."/>
            <person name="Held B.W."/>
            <person name="Barry K.W."/>
            <person name="LaButti K.M."/>
            <person name="Lapidus A."/>
            <person name="Lindquist E.A."/>
            <person name="Lucas S.M."/>
            <person name="Riley R."/>
            <person name="Salamov A.A."/>
            <person name="Hoffmeister D."/>
            <person name="Schwenk D."/>
            <person name="Hadar Y."/>
            <person name="Yarden O."/>
            <person name="de Vries R.P."/>
            <person name="Wiebenga A."/>
            <person name="Stenlid J."/>
            <person name="Eastwood D."/>
            <person name="Grigoriev I.V."/>
            <person name="Berka R.M."/>
            <person name="Blanchette R.A."/>
            <person name="Kersten P."/>
            <person name="Martinez A.T."/>
            <person name="Vicuna R."/>
            <person name="Cullen D."/>
        </authorList>
    </citation>
    <scope>NUCLEOTIDE SEQUENCE [LARGE SCALE GENOMIC DNA]</scope>
    <source>
        <strain evidence="2 3">B</strain>
    </source>
</reference>
<gene>
    <name evidence="2" type="ORF">CERSUDRAFT_109509</name>
</gene>
<protein>
    <recommendedName>
        <fullName evidence="1">DUF427 domain-containing protein</fullName>
    </recommendedName>
</protein>
<dbReference type="Pfam" id="PF04248">
    <property type="entry name" value="NTP_transf_9"/>
    <property type="match status" value="2"/>
</dbReference>
<dbReference type="InterPro" id="IPR007361">
    <property type="entry name" value="DUF427"/>
</dbReference>
<evidence type="ECO:0000313" key="2">
    <source>
        <dbReference type="EMBL" id="EMD31338.1"/>
    </source>
</evidence>
<dbReference type="InterPro" id="IPR038694">
    <property type="entry name" value="DUF427_sf"/>
</dbReference>
<proteinExistence type="predicted"/>
<organism evidence="2 3">
    <name type="scientific">Ceriporiopsis subvermispora (strain B)</name>
    <name type="common">White-rot fungus</name>
    <name type="synonym">Gelatoporia subvermispora</name>
    <dbReference type="NCBI Taxonomy" id="914234"/>
    <lineage>
        <taxon>Eukaryota</taxon>
        <taxon>Fungi</taxon>
        <taxon>Dikarya</taxon>
        <taxon>Basidiomycota</taxon>
        <taxon>Agaricomycotina</taxon>
        <taxon>Agaricomycetes</taxon>
        <taxon>Polyporales</taxon>
        <taxon>Gelatoporiaceae</taxon>
        <taxon>Gelatoporia</taxon>
    </lineage>
</organism>
<dbReference type="STRING" id="914234.M2Q3G4"/>
<evidence type="ECO:0000313" key="3">
    <source>
        <dbReference type="Proteomes" id="UP000016930"/>
    </source>
</evidence>
<dbReference type="PANTHER" id="PTHR34310">
    <property type="entry name" value="DUF427 DOMAIN PROTEIN (AFU_ORTHOLOGUE AFUA_3G02220)"/>
    <property type="match status" value="1"/>
</dbReference>
<accession>M2Q3G4</accession>
<dbReference type="Proteomes" id="UP000016930">
    <property type="component" value="Unassembled WGS sequence"/>
</dbReference>
<dbReference type="Gene3D" id="2.170.150.40">
    <property type="entry name" value="Domain of unknown function (DUF427)"/>
    <property type="match status" value="2"/>
</dbReference>
<name>M2Q3G4_CERS8</name>
<dbReference type="OrthoDB" id="18996at2759"/>
<sequence>MAPPFTKPHIEDAQKRVRVLFNGKWLVDTTKAKLVWLKSYYPVYFFETPDVPKEYLISREQQDDPSATQFDLVINGKKADGVVQQYFLGELKDLVLIPFGAMDAWFEEEEQIFVHPKDPYKRVDVLQSSRHVRVVVNGVEVANTTKPRLLFETSLPVRTYIPKTDCRMDLLVPSDLTTQCPYKGVANYYSVKLPDDSLVQDIVWWYRTPQLECAEIRGYVAFYDEKVDVWVDGILQERAQTHF</sequence>
<keyword evidence="3" id="KW-1185">Reference proteome</keyword>
<evidence type="ECO:0000259" key="1">
    <source>
        <dbReference type="Pfam" id="PF04248"/>
    </source>
</evidence>
<dbReference type="PANTHER" id="PTHR34310:SF9">
    <property type="entry name" value="BLR5716 PROTEIN"/>
    <property type="match status" value="1"/>
</dbReference>